<sequence length="60" mass="6209">MGGIEPEKAVQLLFLGVGDGPAVTVDAGAVGDRLFCEGRRDHGAVKAGPFERDEGFGHAK</sequence>
<reference evidence="1 2" key="1">
    <citation type="submission" date="2020-02" db="EMBL/GenBank/DDBJ databases">
        <title>Genome sequence of the type strain DSM 27180 of Arthrobacter silviterrae.</title>
        <authorList>
            <person name="Gao J."/>
            <person name="Sun J."/>
        </authorList>
    </citation>
    <scope>NUCLEOTIDE SEQUENCE [LARGE SCALE GENOMIC DNA]</scope>
    <source>
        <strain evidence="1 2">DSM 27180</strain>
    </source>
</reference>
<keyword evidence="2" id="KW-1185">Reference proteome</keyword>
<organism evidence="1 2">
    <name type="scientific">Arthrobacter silviterrae</name>
    <dbReference type="NCBI Taxonomy" id="2026658"/>
    <lineage>
        <taxon>Bacteria</taxon>
        <taxon>Bacillati</taxon>
        <taxon>Actinomycetota</taxon>
        <taxon>Actinomycetes</taxon>
        <taxon>Micrococcales</taxon>
        <taxon>Micrococcaceae</taxon>
        <taxon>Arthrobacter</taxon>
    </lineage>
</organism>
<accession>A0ABX0DHL7</accession>
<gene>
    <name evidence="1" type="ORF">G6N77_17455</name>
</gene>
<dbReference type="EMBL" id="JAAKZI010000042">
    <property type="protein sequence ID" value="NGN85236.1"/>
    <property type="molecule type" value="Genomic_DNA"/>
</dbReference>
<evidence type="ECO:0000313" key="2">
    <source>
        <dbReference type="Proteomes" id="UP000479226"/>
    </source>
</evidence>
<name>A0ABX0DHL7_9MICC</name>
<proteinExistence type="predicted"/>
<evidence type="ECO:0000313" key="1">
    <source>
        <dbReference type="EMBL" id="NGN85236.1"/>
    </source>
</evidence>
<dbReference type="RefSeq" id="WP_165183449.1">
    <property type="nucleotide sequence ID" value="NZ_JAAKZI010000042.1"/>
</dbReference>
<evidence type="ECO:0008006" key="3">
    <source>
        <dbReference type="Google" id="ProtNLM"/>
    </source>
</evidence>
<protein>
    <recommendedName>
        <fullName evidence="3">SDR family oxidoreductase</fullName>
    </recommendedName>
</protein>
<dbReference type="Proteomes" id="UP000479226">
    <property type="component" value="Unassembled WGS sequence"/>
</dbReference>
<comment type="caution">
    <text evidence="1">The sequence shown here is derived from an EMBL/GenBank/DDBJ whole genome shotgun (WGS) entry which is preliminary data.</text>
</comment>